<protein>
    <recommendedName>
        <fullName evidence="1">PucR C-terminal helix-turn-helix domain-containing protein</fullName>
    </recommendedName>
</protein>
<sequence>MSLALTPLPADSDHLGTRTRRALIDAISRGTITARTVPEAEAAAIEWAQAGIPLEIVHKQLTDGVVHACRLNSCATTDSGLPDTVVETLTTVLATISTAYLTELGDRQSPRQRLISALLDGRDTTGLSRECGIAVARSYAAVAVAFPLRRGRGPLRPDARTKVTLELERRTGRTALARLSDQGGTLLIPAPVEDAVLDRLLTRLSAAAGVGLTAATTAATPDTIAGAVRHAHELLDLALVFGRIGKLYRLADLAVEYQLTRPGPARDQLAAVLAPIEHAPHLMQTLRLHLPGVLSRQAIAHRLNIHVNTVDYRLKRVAALTGFDPLIPSGQWTLWSAVIARSRAGLLSATG</sequence>
<dbReference type="InterPro" id="IPR042070">
    <property type="entry name" value="PucR_C-HTH_sf"/>
</dbReference>
<evidence type="ECO:0000313" key="3">
    <source>
        <dbReference type="Proteomes" id="UP000438448"/>
    </source>
</evidence>
<dbReference type="Pfam" id="PF13556">
    <property type="entry name" value="HTH_30"/>
    <property type="match status" value="1"/>
</dbReference>
<dbReference type="InterPro" id="IPR025736">
    <property type="entry name" value="PucR_C-HTH_dom"/>
</dbReference>
<reference evidence="2 3" key="1">
    <citation type="submission" date="2019-10" db="EMBL/GenBank/DDBJ databases">
        <title>Nocardia macrotermitis sp. nov. and Nocardia aurantia sp. nov., isolated from the gut of fungus growing-termite Macrotermes natalensis.</title>
        <authorList>
            <person name="Benndorf R."/>
            <person name="Schwitalla J."/>
            <person name="Martin K."/>
            <person name="De Beer W."/>
            <person name="Kaster A.-K."/>
            <person name="Vollmers J."/>
            <person name="Poulsen M."/>
            <person name="Beemelmanns C."/>
        </authorList>
    </citation>
    <scope>NUCLEOTIDE SEQUENCE [LARGE SCALE GENOMIC DNA]</scope>
    <source>
        <strain evidence="2 3">RB20</strain>
    </source>
</reference>
<proteinExistence type="predicted"/>
<feature type="domain" description="PucR C-terminal helix-turn-helix" evidence="1">
    <location>
        <begin position="282"/>
        <end position="339"/>
    </location>
</feature>
<dbReference type="PANTHER" id="PTHR33744:SF1">
    <property type="entry name" value="DNA-BINDING TRANSCRIPTIONAL ACTIVATOR ADER"/>
    <property type="match status" value="1"/>
</dbReference>
<dbReference type="RefSeq" id="WP_194290035.1">
    <property type="nucleotide sequence ID" value="NZ_WEGK01000014.1"/>
</dbReference>
<evidence type="ECO:0000259" key="1">
    <source>
        <dbReference type="Pfam" id="PF13556"/>
    </source>
</evidence>
<dbReference type="Gene3D" id="1.10.10.2840">
    <property type="entry name" value="PucR C-terminal helix-turn-helix domain"/>
    <property type="match status" value="1"/>
</dbReference>
<dbReference type="PANTHER" id="PTHR33744">
    <property type="entry name" value="CARBOHYDRATE DIACID REGULATOR"/>
    <property type="match status" value="1"/>
</dbReference>
<gene>
    <name evidence="2" type="ORF">NRB20_56910</name>
</gene>
<keyword evidence="3" id="KW-1185">Reference proteome</keyword>
<organism evidence="2 3">
    <name type="scientific">Nocardia macrotermitis</name>
    <dbReference type="NCBI Taxonomy" id="2585198"/>
    <lineage>
        <taxon>Bacteria</taxon>
        <taxon>Bacillati</taxon>
        <taxon>Actinomycetota</taxon>
        <taxon>Actinomycetes</taxon>
        <taxon>Mycobacteriales</taxon>
        <taxon>Nocardiaceae</taxon>
        <taxon>Nocardia</taxon>
    </lineage>
</organism>
<dbReference type="InterPro" id="IPR051448">
    <property type="entry name" value="CdaR-like_regulators"/>
</dbReference>
<evidence type="ECO:0000313" key="2">
    <source>
        <dbReference type="EMBL" id="MQY22573.1"/>
    </source>
</evidence>
<dbReference type="EMBL" id="WEGK01000014">
    <property type="protein sequence ID" value="MQY22573.1"/>
    <property type="molecule type" value="Genomic_DNA"/>
</dbReference>
<comment type="caution">
    <text evidence="2">The sequence shown here is derived from an EMBL/GenBank/DDBJ whole genome shotgun (WGS) entry which is preliminary data.</text>
</comment>
<accession>A0A7K0D9X5</accession>
<dbReference type="Proteomes" id="UP000438448">
    <property type="component" value="Unassembled WGS sequence"/>
</dbReference>
<dbReference type="AlphaFoldDB" id="A0A7K0D9X5"/>
<name>A0A7K0D9X5_9NOCA</name>